<evidence type="ECO:0000313" key="1">
    <source>
        <dbReference type="EMBL" id="KAI5080192.1"/>
    </source>
</evidence>
<organism evidence="1 2">
    <name type="scientific">Adiantum capillus-veneris</name>
    <name type="common">Maidenhair fern</name>
    <dbReference type="NCBI Taxonomy" id="13818"/>
    <lineage>
        <taxon>Eukaryota</taxon>
        <taxon>Viridiplantae</taxon>
        <taxon>Streptophyta</taxon>
        <taxon>Embryophyta</taxon>
        <taxon>Tracheophyta</taxon>
        <taxon>Polypodiopsida</taxon>
        <taxon>Polypodiidae</taxon>
        <taxon>Polypodiales</taxon>
        <taxon>Pteridineae</taxon>
        <taxon>Pteridaceae</taxon>
        <taxon>Vittarioideae</taxon>
        <taxon>Adiantum</taxon>
    </lineage>
</organism>
<name>A0A9D4V678_ADICA</name>
<sequence>MANPLAALMPSIDQISVTTPSFTGFSKSLSPFTSPAALAASPYGIPSPGPYVLPCMAPPPTLGSTLGLVPLCMRHQLALYPTCTADDCPMAFHAPGDHLHH</sequence>
<accession>A0A9D4V678</accession>
<dbReference type="EMBL" id="JABFUD020000005">
    <property type="protein sequence ID" value="KAI5080192.1"/>
    <property type="molecule type" value="Genomic_DNA"/>
</dbReference>
<reference evidence="1 2" key="1">
    <citation type="submission" date="2021-01" db="EMBL/GenBank/DDBJ databases">
        <title>Adiantum capillus-veneris genome.</title>
        <authorList>
            <person name="Fang Y."/>
            <person name="Liao Q."/>
        </authorList>
    </citation>
    <scope>NUCLEOTIDE SEQUENCE [LARGE SCALE GENOMIC DNA]</scope>
    <source>
        <strain evidence="1">H3</strain>
        <tissue evidence="1">Leaf</tissue>
    </source>
</reference>
<proteinExistence type="predicted"/>
<keyword evidence="2" id="KW-1185">Reference proteome</keyword>
<comment type="caution">
    <text evidence="1">The sequence shown here is derived from an EMBL/GenBank/DDBJ whole genome shotgun (WGS) entry which is preliminary data.</text>
</comment>
<evidence type="ECO:0000313" key="2">
    <source>
        <dbReference type="Proteomes" id="UP000886520"/>
    </source>
</evidence>
<protein>
    <submittedName>
        <fullName evidence="1">Uncharacterized protein</fullName>
    </submittedName>
</protein>
<gene>
    <name evidence="1" type="ORF">GOP47_0005671</name>
</gene>
<feature type="non-terminal residue" evidence="1">
    <location>
        <position position="101"/>
    </location>
</feature>
<dbReference type="AlphaFoldDB" id="A0A9D4V678"/>
<dbReference type="Proteomes" id="UP000886520">
    <property type="component" value="Chromosome 5"/>
</dbReference>